<dbReference type="Proteomes" id="UP000029986">
    <property type="component" value="Chromosome"/>
</dbReference>
<dbReference type="InterPro" id="IPR020378">
    <property type="entry name" value="DUF4186"/>
</dbReference>
<dbReference type="EMBL" id="CP009706">
    <property type="protein sequence ID" value="AIU73563.1"/>
    <property type="molecule type" value="Genomic_DNA"/>
</dbReference>
<accession>A0A097R4B2</accession>
<protein>
    <submittedName>
        <fullName evidence="1">Cytoplasmic protein</fullName>
    </submittedName>
</protein>
<dbReference type="KEGG" id="hav:AT03_14970"/>
<dbReference type="RefSeq" id="WP_025797794.1">
    <property type="nucleotide sequence ID" value="NZ_CP009706.1"/>
</dbReference>
<dbReference type="PATRIC" id="fig|1453496.5.peg.3061"/>
<evidence type="ECO:0000313" key="1">
    <source>
        <dbReference type="EMBL" id="AIU73563.1"/>
    </source>
</evidence>
<name>A0A097R4B2_HAFAL</name>
<evidence type="ECO:0000313" key="2">
    <source>
        <dbReference type="Proteomes" id="UP000029986"/>
    </source>
</evidence>
<dbReference type="OrthoDB" id="3781311at2"/>
<dbReference type="HOGENOM" id="CLU_132148_1_0_6"/>
<organism evidence="1 2">
    <name type="scientific">Hafnia alvei FB1</name>
    <dbReference type="NCBI Taxonomy" id="1453496"/>
    <lineage>
        <taxon>Bacteria</taxon>
        <taxon>Pseudomonadati</taxon>
        <taxon>Pseudomonadota</taxon>
        <taxon>Gammaproteobacteria</taxon>
        <taxon>Enterobacterales</taxon>
        <taxon>Hafniaceae</taxon>
        <taxon>Hafnia</taxon>
    </lineage>
</organism>
<dbReference type="eggNOG" id="ENOG5032RYJ">
    <property type="taxonomic scope" value="Bacteria"/>
</dbReference>
<keyword evidence="2" id="KW-1185">Reference proteome</keyword>
<reference evidence="1 2" key="1">
    <citation type="journal article" date="2014" name="Gut Pathog.">
        <title>Gene clusters of Hafnia alvei strain FB1 important in survival and pathogenesis: a draft genome perspective.</title>
        <authorList>
            <person name="Tan J.Y."/>
            <person name="Yin W.F."/>
            <person name="Chan K.G."/>
        </authorList>
    </citation>
    <scope>NUCLEOTIDE SEQUENCE [LARGE SCALE GENOMIC DNA]</scope>
    <source>
        <strain evidence="1 2">FB1</strain>
    </source>
</reference>
<proteinExistence type="predicted"/>
<dbReference type="Pfam" id="PF13811">
    <property type="entry name" value="DUF4186"/>
    <property type="match status" value="1"/>
</dbReference>
<dbReference type="AlphaFoldDB" id="A0A097R4B2"/>
<gene>
    <name evidence="1" type="ORF">AT03_14970</name>
</gene>
<sequence>MYQSAENIWARLQRSPFRMKFHLNAKDSAYLQQKGTMVILSHAYDFIDTRLAPAFPENDGKQTPMRGHPVFVAQHATATCCRGCLEKWHRIPQGKALNEEEKQYVVNFIAHWIESETSGHP</sequence>